<accession>A0ABM7MEF2</accession>
<dbReference type="PANTHER" id="PTHR32552:SF81">
    <property type="entry name" value="TONB-DEPENDENT OUTER MEMBRANE RECEPTOR"/>
    <property type="match status" value="1"/>
</dbReference>
<evidence type="ECO:0000256" key="5">
    <source>
        <dbReference type="ARBA" id="ARBA00022692"/>
    </source>
</evidence>
<keyword evidence="3 11" id="KW-1134">Transmembrane beta strand</keyword>
<evidence type="ECO:0000313" key="16">
    <source>
        <dbReference type="EMBL" id="BCN93780.1"/>
    </source>
</evidence>
<dbReference type="EMBL" id="AP024202">
    <property type="protein sequence ID" value="BCN93780.1"/>
    <property type="molecule type" value="Genomic_DNA"/>
</dbReference>
<protein>
    <submittedName>
        <fullName evidence="16">TonB-dependent receptor</fullName>
    </submittedName>
</protein>
<dbReference type="InterPro" id="IPR000531">
    <property type="entry name" value="Beta-barrel_TonB"/>
</dbReference>
<evidence type="ECO:0000313" key="17">
    <source>
        <dbReference type="Proteomes" id="UP001054820"/>
    </source>
</evidence>
<feature type="chain" id="PRO_5046531992" evidence="13">
    <location>
        <begin position="24"/>
        <end position="677"/>
    </location>
</feature>
<keyword evidence="17" id="KW-1185">Reference proteome</keyword>
<feature type="domain" description="TonB-dependent receptor plug" evidence="15">
    <location>
        <begin position="40"/>
        <end position="146"/>
    </location>
</feature>
<evidence type="ECO:0000256" key="2">
    <source>
        <dbReference type="ARBA" id="ARBA00022448"/>
    </source>
</evidence>
<dbReference type="InterPro" id="IPR012910">
    <property type="entry name" value="Plug_dom"/>
</dbReference>
<keyword evidence="2 11" id="KW-0813">Transport</keyword>
<evidence type="ECO:0000256" key="10">
    <source>
        <dbReference type="ARBA" id="ARBA00023237"/>
    </source>
</evidence>
<keyword evidence="5 11" id="KW-0812">Transmembrane</keyword>
<keyword evidence="16" id="KW-0675">Receptor</keyword>
<evidence type="ECO:0000259" key="14">
    <source>
        <dbReference type="Pfam" id="PF00593"/>
    </source>
</evidence>
<reference evidence="16" key="1">
    <citation type="journal article" date="2022" name="Arch. Microbiol.">
        <title>Thiomicrorhabdus immobilis sp. nov., a mesophilic sulfur-oxidizing bacterium isolated from sediment of a brackish lake in northern Japan.</title>
        <authorList>
            <person name="Kojima H."/>
            <person name="Mochizuki J."/>
            <person name="Kanda M."/>
            <person name="Watanabe T."/>
            <person name="Fukui M."/>
        </authorList>
    </citation>
    <scope>NUCLEOTIDE SEQUENCE</scope>
    <source>
        <strain evidence="16">Am19</strain>
    </source>
</reference>
<evidence type="ECO:0000256" key="12">
    <source>
        <dbReference type="RuleBase" id="RU003357"/>
    </source>
</evidence>
<feature type="domain" description="TonB-dependent receptor-like beta-barrel" evidence="14">
    <location>
        <begin position="246"/>
        <end position="638"/>
    </location>
</feature>
<proteinExistence type="inferred from homology"/>
<organism evidence="16 17">
    <name type="scientific">Thiomicrorhabdus immobilis</name>
    <dbReference type="NCBI Taxonomy" id="2791037"/>
    <lineage>
        <taxon>Bacteria</taxon>
        <taxon>Pseudomonadati</taxon>
        <taxon>Pseudomonadota</taxon>
        <taxon>Gammaproteobacteria</taxon>
        <taxon>Thiotrichales</taxon>
        <taxon>Piscirickettsiaceae</taxon>
        <taxon>Thiomicrorhabdus</taxon>
    </lineage>
</organism>
<evidence type="ECO:0000256" key="4">
    <source>
        <dbReference type="ARBA" id="ARBA00022496"/>
    </source>
</evidence>
<evidence type="ECO:0000256" key="13">
    <source>
        <dbReference type="SAM" id="SignalP"/>
    </source>
</evidence>
<keyword evidence="9 11" id="KW-0472">Membrane</keyword>
<evidence type="ECO:0000256" key="6">
    <source>
        <dbReference type="ARBA" id="ARBA00023004"/>
    </source>
</evidence>
<feature type="signal peptide" evidence="13">
    <location>
        <begin position="1"/>
        <end position="23"/>
    </location>
</feature>
<dbReference type="Gene3D" id="2.40.170.20">
    <property type="entry name" value="TonB-dependent receptor, beta-barrel domain"/>
    <property type="match status" value="1"/>
</dbReference>
<dbReference type="Proteomes" id="UP001054820">
    <property type="component" value="Chromosome"/>
</dbReference>
<dbReference type="InterPro" id="IPR039426">
    <property type="entry name" value="TonB-dep_rcpt-like"/>
</dbReference>
<dbReference type="RefSeq" id="WP_237261158.1">
    <property type="nucleotide sequence ID" value="NZ_AP024202.1"/>
</dbReference>
<evidence type="ECO:0000256" key="8">
    <source>
        <dbReference type="ARBA" id="ARBA00023077"/>
    </source>
</evidence>
<dbReference type="InterPro" id="IPR036942">
    <property type="entry name" value="Beta-barrel_TonB_sf"/>
</dbReference>
<keyword evidence="10 11" id="KW-0998">Cell outer membrane</keyword>
<keyword evidence="13" id="KW-0732">Signal</keyword>
<dbReference type="PROSITE" id="PS52016">
    <property type="entry name" value="TONB_DEPENDENT_REC_3"/>
    <property type="match status" value="1"/>
</dbReference>
<evidence type="ECO:0000256" key="7">
    <source>
        <dbReference type="ARBA" id="ARBA00023065"/>
    </source>
</evidence>
<name>A0ABM7MEF2_9GAMM</name>
<evidence type="ECO:0000256" key="1">
    <source>
        <dbReference type="ARBA" id="ARBA00004571"/>
    </source>
</evidence>
<keyword evidence="6" id="KW-0408">Iron</keyword>
<dbReference type="SUPFAM" id="SSF56935">
    <property type="entry name" value="Porins"/>
    <property type="match status" value="1"/>
</dbReference>
<comment type="similarity">
    <text evidence="11 12">Belongs to the TonB-dependent receptor family.</text>
</comment>
<comment type="subcellular location">
    <subcellularLocation>
        <location evidence="1 11">Cell outer membrane</location>
        <topology evidence="1 11">Multi-pass membrane protein</topology>
    </subcellularLocation>
</comment>
<evidence type="ECO:0000259" key="15">
    <source>
        <dbReference type="Pfam" id="PF07715"/>
    </source>
</evidence>
<evidence type="ECO:0000256" key="9">
    <source>
        <dbReference type="ARBA" id="ARBA00023136"/>
    </source>
</evidence>
<evidence type="ECO:0000256" key="11">
    <source>
        <dbReference type="PROSITE-ProRule" id="PRU01360"/>
    </source>
</evidence>
<gene>
    <name evidence="16" type="ORF">THMIRHAM_15650</name>
</gene>
<dbReference type="PANTHER" id="PTHR32552">
    <property type="entry name" value="FERRICHROME IRON RECEPTOR-RELATED"/>
    <property type="match status" value="1"/>
</dbReference>
<keyword evidence="7" id="KW-0406">Ion transport</keyword>
<dbReference type="Pfam" id="PF07715">
    <property type="entry name" value="Plug"/>
    <property type="match status" value="1"/>
</dbReference>
<evidence type="ECO:0000256" key="3">
    <source>
        <dbReference type="ARBA" id="ARBA00022452"/>
    </source>
</evidence>
<keyword evidence="8 12" id="KW-0798">TonB box</keyword>
<dbReference type="Pfam" id="PF00593">
    <property type="entry name" value="TonB_dep_Rec_b-barrel"/>
    <property type="match status" value="1"/>
</dbReference>
<keyword evidence="4" id="KW-0410">Iron transport</keyword>
<sequence>MNIKLKPITLAISTLLLSTPIMAEELAPIIVNADLRQSTEQDLPASVDVKTQADLQDQGATHFDDVLLKTPNVNYSGQSSRARHIQIRGIGERDEYTGAPNSSVGFAIDDIDFSGIGMVGNLFDVKQVEVLRGPQNTRYGQSAIGGLINIQTNDSTAEEEGMAELTIGQDNLKEFGIVTSGPINTKENAPQYRLSIFKHGSDGFRTNETLDRTDTNGRDELTLRGKMRFFPDSDTTVDVSVIHADLNNGYDAWSADNTFTTLSNDPGKDTQLSNAASLKVNWKGNANYVLESKTSLANSDMKYGYDYDWGPTTAWGANYENQKERKTYSQELRWLSTPKSRLFNNTDWLVGLYASHLDETNHENDAGWLSSSDYTINKFAGFGQLDIHTNNKTTITASLRAERNDSTYKDDYNRFDPDEMLWGASLSYSYKYNDKHAAYAGITRGYKTGGFNSDLAGTANESFDSETLYNYEIGLKSNYKEYGLKTSTTFFYMDRHNPQFDGYTAPAVTGIDPWLFYTENFDSAQNYGLEGSFNWASNKHWNLYGSVGLIQTNVEGNPASNYYVIVDREQAHAPNYQMNLGTKYSGSNGFYAQADITAVDKFYFDNVHNFESKAYVVANARIGYETPDYEVYLWSKNLTDERYATRGFYFDLDGSGDRGFIRLGDPRQLGVTARVYF</sequence>